<evidence type="ECO:0000256" key="10">
    <source>
        <dbReference type="ARBA" id="ARBA00023237"/>
    </source>
</evidence>
<dbReference type="InterPro" id="IPR036942">
    <property type="entry name" value="Beta-barrel_TonB_sf"/>
</dbReference>
<keyword evidence="7" id="KW-0406">Ion transport</keyword>
<dbReference type="PROSITE" id="PS52016">
    <property type="entry name" value="TONB_DEPENDENT_REC_3"/>
    <property type="match status" value="1"/>
</dbReference>
<dbReference type="PANTHER" id="PTHR32552:SF81">
    <property type="entry name" value="TONB-DEPENDENT OUTER MEMBRANE RECEPTOR"/>
    <property type="match status" value="1"/>
</dbReference>
<evidence type="ECO:0000256" key="5">
    <source>
        <dbReference type="ARBA" id="ARBA00022692"/>
    </source>
</evidence>
<evidence type="ECO:0000256" key="13">
    <source>
        <dbReference type="SAM" id="Phobius"/>
    </source>
</evidence>
<keyword evidence="8 12" id="KW-0798">TonB box</keyword>
<comment type="similarity">
    <text evidence="11 12">Belongs to the TonB-dependent receptor family.</text>
</comment>
<keyword evidence="2 11" id="KW-0813">Transport</keyword>
<evidence type="ECO:0000256" key="1">
    <source>
        <dbReference type="ARBA" id="ARBA00004571"/>
    </source>
</evidence>
<feature type="transmembrane region" description="Helical" evidence="13">
    <location>
        <begin position="27"/>
        <end position="46"/>
    </location>
</feature>
<dbReference type="Proteomes" id="UP000198862">
    <property type="component" value="Unassembled WGS sequence"/>
</dbReference>
<keyword evidence="17" id="KW-1185">Reference proteome</keyword>
<dbReference type="Pfam" id="PF00593">
    <property type="entry name" value="TonB_dep_Rec_b-barrel"/>
    <property type="match status" value="1"/>
</dbReference>
<evidence type="ECO:0000256" key="2">
    <source>
        <dbReference type="ARBA" id="ARBA00022448"/>
    </source>
</evidence>
<keyword evidence="6" id="KW-0408">Iron</keyword>
<evidence type="ECO:0000259" key="14">
    <source>
        <dbReference type="Pfam" id="PF00593"/>
    </source>
</evidence>
<keyword evidence="3 11" id="KW-1134">Transmembrane beta strand</keyword>
<keyword evidence="5 11" id="KW-0812">Transmembrane</keyword>
<keyword evidence="9 11" id="KW-0472">Membrane</keyword>
<dbReference type="InterPro" id="IPR000531">
    <property type="entry name" value="Beta-barrel_TonB"/>
</dbReference>
<dbReference type="RefSeq" id="WP_245763855.1">
    <property type="nucleotide sequence ID" value="NZ_FOLO01000034.1"/>
</dbReference>
<protein>
    <submittedName>
        <fullName evidence="16">Iron complex outermembrane recepter protein</fullName>
    </submittedName>
</protein>
<evidence type="ECO:0000313" key="16">
    <source>
        <dbReference type="EMBL" id="SFD12426.1"/>
    </source>
</evidence>
<dbReference type="Pfam" id="PF07715">
    <property type="entry name" value="Plug"/>
    <property type="match status" value="1"/>
</dbReference>
<keyword evidence="4" id="KW-0410">Iron transport</keyword>
<evidence type="ECO:0000313" key="17">
    <source>
        <dbReference type="Proteomes" id="UP000198862"/>
    </source>
</evidence>
<keyword evidence="13" id="KW-1133">Transmembrane helix</keyword>
<keyword evidence="10 11" id="KW-0998">Cell outer membrane</keyword>
<reference evidence="16 17" key="1">
    <citation type="submission" date="2016-10" db="EMBL/GenBank/DDBJ databases">
        <authorList>
            <person name="de Groot N.N."/>
        </authorList>
    </citation>
    <scope>NUCLEOTIDE SEQUENCE [LARGE SCALE GENOMIC DNA]</scope>
    <source>
        <strain evidence="16 17">DSM 6059</strain>
    </source>
</reference>
<evidence type="ECO:0000256" key="7">
    <source>
        <dbReference type="ARBA" id="ARBA00023065"/>
    </source>
</evidence>
<evidence type="ECO:0000256" key="11">
    <source>
        <dbReference type="PROSITE-ProRule" id="PRU01360"/>
    </source>
</evidence>
<feature type="domain" description="TonB-dependent receptor-like beta-barrel" evidence="14">
    <location>
        <begin position="307"/>
        <end position="713"/>
    </location>
</feature>
<proteinExistence type="inferred from homology"/>
<dbReference type="SUPFAM" id="SSF56935">
    <property type="entry name" value="Porins"/>
    <property type="match status" value="1"/>
</dbReference>
<dbReference type="InterPro" id="IPR039426">
    <property type="entry name" value="TonB-dep_rcpt-like"/>
</dbReference>
<dbReference type="InterPro" id="IPR012910">
    <property type="entry name" value="Plug_dom"/>
</dbReference>
<dbReference type="STRING" id="1123010.SAMN02745724_03563"/>
<evidence type="ECO:0000256" key="6">
    <source>
        <dbReference type="ARBA" id="ARBA00023004"/>
    </source>
</evidence>
<accession>A0A1I1PRG0</accession>
<evidence type="ECO:0000259" key="15">
    <source>
        <dbReference type="Pfam" id="PF07715"/>
    </source>
</evidence>
<gene>
    <name evidence="16" type="ORF">SAMN02745724_03563</name>
</gene>
<evidence type="ECO:0000256" key="9">
    <source>
        <dbReference type="ARBA" id="ARBA00023136"/>
    </source>
</evidence>
<name>A0A1I1PRG0_9GAMM</name>
<dbReference type="GO" id="GO:0009279">
    <property type="term" value="C:cell outer membrane"/>
    <property type="evidence" value="ECO:0007669"/>
    <property type="project" value="UniProtKB-SubCell"/>
</dbReference>
<dbReference type="EMBL" id="FOLO01000034">
    <property type="protein sequence ID" value="SFD12426.1"/>
    <property type="molecule type" value="Genomic_DNA"/>
</dbReference>
<sequence length="764" mass="86064">MAKISQSTQIPVNTNTPNADLFVNKKFAFNYFIICMAMFILPPYIYAKNSNELEHIEVTARKTVENIQKVPLSVTSISDSKLSINNFESLTEIQQFSPNTSLQSSRTTNSTLSIFMRGVGQEDPLWGYEPGVGLYIDDVYIARPQGAVLELLDMERIEILRGPQGTLYGKNTLGGAVKYITKKMTGENEFNISTTLGSYQQKDLKISGQYELLKDSLYIGFAAASLNRDGYGTFLTTSIPGQDKENYNKDIFSNRVSLEYTPTDNLFIRLNYDKTSDDSNSRGGHRFIPSIQTKEAVPEDVYDSNISLPTWNTVVTQGSSLTFSYTVSPSWLFKSVTAHRDNYSKVNIDFDNTSSRIFDVPAIYDDKQFTQEFQLNYTSDTFSLVTGLYYYDAESCGQFDAILDTLGISLEVRGCNNSKSMAAYGQSSYHFNSKLSMTLGARFTKEEKDAQVYNGFVIGALYPESSWVPGYTRDQNQVDASILKVLDDSKKWSRVTPRFGFEYQQNDTLMWYTSYAQGFKSGMFNPRALKAEPAVSPEIVDSYEIGFKSQWADFMRLNTSVFMLEHQDRQFVTVLEGAHPGELDQRLGNIGKSDAKGAEIELSIAATNALSFDINLGLIDSEFTQALAFNGTSYDNISDRFSITQTSDITSNISFNYDFDSFTLNGNYYYRSDYQLTVLDQLMSQSGYGLLNLNLNWFSDQGNWHASLYIKNLTDKQYLTGSFGFVTKDKDTGEYIPGFSGDKLLMGYYGAPRTLGITLNYRFN</sequence>
<dbReference type="Gene3D" id="2.40.170.20">
    <property type="entry name" value="TonB-dependent receptor, beta-barrel domain"/>
    <property type="match status" value="1"/>
</dbReference>
<dbReference type="AlphaFoldDB" id="A0A1I1PRG0"/>
<evidence type="ECO:0000256" key="12">
    <source>
        <dbReference type="RuleBase" id="RU003357"/>
    </source>
</evidence>
<evidence type="ECO:0000256" key="4">
    <source>
        <dbReference type="ARBA" id="ARBA00022496"/>
    </source>
</evidence>
<dbReference type="PANTHER" id="PTHR32552">
    <property type="entry name" value="FERRICHROME IRON RECEPTOR-RELATED"/>
    <property type="match status" value="1"/>
</dbReference>
<dbReference type="GO" id="GO:0006826">
    <property type="term" value="P:iron ion transport"/>
    <property type="evidence" value="ECO:0007669"/>
    <property type="project" value="UniProtKB-KW"/>
</dbReference>
<evidence type="ECO:0000256" key="8">
    <source>
        <dbReference type="ARBA" id="ARBA00023077"/>
    </source>
</evidence>
<comment type="subcellular location">
    <subcellularLocation>
        <location evidence="1 11">Cell outer membrane</location>
        <topology evidence="1 11">Multi-pass membrane protein</topology>
    </subcellularLocation>
</comment>
<organism evidence="16 17">
    <name type="scientific">Pseudoalteromonas denitrificans DSM 6059</name>
    <dbReference type="NCBI Taxonomy" id="1123010"/>
    <lineage>
        <taxon>Bacteria</taxon>
        <taxon>Pseudomonadati</taxon>
        <taxon>Pseudomonadota</taxon>
        <taxon>Gammaproteobacteria</taxon>
        <taxon>Alteromonadales</taxon>
        <taxon>Pseudoalteromonadaceae</taxon>
        <taxon>Pseudoalteromonas</taxon>
    </lineage>
</organism>
<feature type="domain" description="TonB-dependent receptor plug" evidence="15">
    <location>
        <begin position="67"/>
        <end position="176"/>
    </location>
</feature>
<evidence type="ECO:0000256" key="3">
    <source>
        <dbReference type="ARBA" id="ARBA00022452"/>
    </source>
</evidence>